<dbReference type="AlphaFoldDB" id="I2NMK7"/>
<sequence length="39" mass="4787">MYHFSVKEKQLTLLQNGDKPYQQWKISHYIVWVPYSETT</sequence>
<protein>
    <submittedName>
        <fullName evidence="1">Uncharacterized protein</fullName>
    </submittedName>
</protein>
<reference evidence="1 2" key="1">
    <citation type="submission" date="2012-04" db="EMBL/GenBank/DDBJ databases">
        <authorList>
            <person name="Harkins D.M."/>
            <person name="Madupu R."/>
            <person name="Durkin A.S."/>
            <person name="Torralba M."/>
            <person name="Methe B."/>
            <person name="Sutton G.G."/>
            <person name="Nelson K.E."/>
        </authorList>
    </citation>
    <scope>NUCLEOTIDE SEQUENCE [LARGE SCALE GENOMIC DNA]</scope>
    <source>
        <strain evidence="1 2">F0449</strain>
    </source>
</reference>
<accession>I2NMK7</accession>
<evidence type="ECO:0000313" key="2">
    <source>
        <dbReference type="Proteomes" id="UP000003357"/>
    </source>
</evidence>
<dbReference type="Proteomes" id="UP000003357">
    <property type="component" value="Unassembled WGS sequence"/>
</dbReference>
<gene>
    <name evidence="1" type="ORF">HMPREF9971_0344</name>
</gene>
<name>I2NMK7_STRPA</name>
<organism evidence="1 2">
    <name type="scientific">Streptococcus parasanguinis F0449</name>
    <dbReference type="NCBI Taxonomy" id="1095733"/>
    <lineage>
        <taxon>Bacteria</taxon>
        <taxon>Bacillati</taxon>
        <taxon>Bacillota</taxon>
        <taxon>Bacilli</taxon>
        <taxon>Lactobacillales</taxon>
        <taxon>Streptococcaceae</taxon>
        <taxon>Streptococcus</taxon>
    </lineage>
</organism>
<dbReference type="EMBL" id="AJMV01000062">
    <property type="protein sequence ID" value="EIG27068.1"/>
    <property type="molecule type" value="Genomic_DNA"/>
</dbReference>
<proteinExistence type="predicted"/>
<comment type="caution">
    <text evidence="1">The sequence shown here is derived from an EMBL/GenBank/DDBJ whole genome shotgun (WGS) entry which is preliminary data.</text>
</comment>
<evidence type="ECO:0000313" key="1">
    <source>
        <dbReference type="EMBL" id="EIG27068.1"/>
    </source>
</evidence>